<protein>
    <submittedName>
        <fullName evidence="10">Rhomboid family intramembrane serine protease</fullName>
    </submittedName>
</protein>
<evidence type="ECO:0000313" key="10">
    <source>
        <dbReference type="EMBL" id="QAZ67427.1"/>
    </source>
</evidence>
<dbReference type="InterPro" id="IPR022764">
    <property type="entry name" value="Peptidase_S54_rhomboid_dom"/>
</dbReference>
<dbReference type="Gene3D" id="1.20.1540.10">
    <property type="entry name" value="Rhomboid-like"/>
    <property type="match status" value="1"/>
</dbReference>
<accession>A0A4P6HJY5</accession>
<dbReference type="InterPro" id="IPR050925">
    <property type="entry name" value="Rhomboid_protease_S54"/>
</dbReference>
<feature type="transmembrane region" description="Helical" evidence="8">
    <location>
        <begin position="224"/>
        <end position="245"/>
    </location>
</feature>
<dbReference type="GO" id="GO:0016020">
    <property type="term" value="C:membrane"/>
    <property type="evidence" value="ECO:0007669"/>
    <property type="project" value="UniProtKB-SubCell"/>
</dbReference>
<dbReference type="Pfam" id="PF01694">
    <property type="entry name" value="Rhomboid"/>
    <property type="match status" value="1"/>
</dbReference>
<feature type="compositionally biased region" description="Polar residues" evidence="7">
    <location>
        <begin position="31"/>
        <end position="41"/>
    </location>
</feature>
<feature type="domain" description="Peptidase S54 rhomboid" evidence="9">
    <location>
        <begin position="159"/>
        <end position="297"/>
    </location>
</feature>
<dbReference type="EMBL" id="CP026538">
    <property type="protein sequence ID" value="QAZ67427.1"/>
    <property type="molecule type" value="Genomic_DNA"/>
</dbReference>
<comment type="similarity">
    <text evidence="2">Belongs to the peptidase S54 family.</text>
</comment>
<keyword evidence="3 8" id="KW-0812">Transmembrane</keyword>
<evidence type="ECO:0000256" key="3">
    <source>
        <dbReference type="ARBA" id="ARBA00022692"/>
    </source>
</evidence>
<dbReference type="PANTHER" id="PTHR43731">
    <property type="entry name" value="RHOMBOID PROTEASE"/>
    <property type="match status" value="1"/>
</dbReference>
<dbReference type="GO" id="GO:0004252">
    <property type="term" value="F:serine-type endopeptidase activity"/>
    <property type="evidence" value="ECO:0007669"/>
    <property type="project" value="InterPro"/>
</dbReference>
<feature type="transmembrane region" description="Helical" evidence="8">
    <location>
        <begin position="114"/>
        <end position="133"/>
    </location>
</feature>
<evidence type="ECO:0000256" key="6">
    <source>
        <dbReference type="ARBA" id="ARBA00023136"/>
    </source>
</evidence>
<feature type="transmembrane region" description="Helical" evidence="8">
    <location>
        <begin position="315"/>
        <end position="332"/>
    </location>
</feature>
<dbReference type="PANTHER" id="PTHR43731:SF14">
    <property type="entry name" value="PRESENILIN-ASSOCIATED RHOMBOID-LIKE PROTEIN, MITOCHONDRIAL"/>
    <property type="match status" value="1"/>
</dbReference>
<evidence type="ECO:0000313" key="11">
    <source>
        <dbReference type="Proteomes" id="UP000293296"/>
    </source>
</evidence>
<keyword evidence="11" id="KW-1185">Reference proteome</keyword>
<proteinExistence type="inferred from homology"/>
<dbReference type="SUPFAM" id="SSF144091">
    <property type="entry name" value="Rhomboid-like"/>
    <property type="match status" value="1"/>
</dbReference>
<evidence type="ECO:0000256" key="2">
    <source>
        <dbReference type="ARBA" id="ARBA00009045"/>
    </source>
</evidence>
<feature type="compositionally biased region" description="Low complexity" evidence="7">
    <location>
        <begin position="1"/>
        <end position="12"/>
    </location>
</feature>
<sequence>MTDAPRPAAPRRALPPPTRASLWPRPGLRDITQTATGSASPATAIRAREWELVLTARTIPHAIRRQGGGYRLLVPRRRAEEALDELAAYAAERQARPLPDPEADAAVLAARPPTWPTVVAVMGVLAGVWGIFLGRSQFFGRLIDWRELAAGDSARMLAGQWHRAVTSLFLHADPAHLFGNAASGALFLSLLSREVGVGLAFFLALAAGGCGNTLKAVIQGPGMHFLGASTAVFGALGALGGARLAHRWPPLTFRRSAPAGAALMLLAMLGAGGEDAGPIDLAGHFFGFLCGAVFGLCAGFAVARHGRPGHAAQAAFAAAALGVAAWAFGVALR</sequence>
<dbReference type="GO" id="GO:0006508">
    <property type="term" value="P:proteolysis"/>
    <property type="evidence" value="ECO:0007669"/>
    <property type="project" value="UniProtKB-KW"/>
</dbReference>
<reference evidence="10 11" key="1">
    <citation type="submission" date="2018-02" db="EMBL/GenBank/DDBJ databases">
        <title>Genome sequence of Desulfovibrio carbinolicus DSM 3852.</title>
        <authorList>
            <person name="Wilbanks E."/>
            <person name="Skennerton C.T."/>
            <person name="Orphan V.J."/>
        </authorList>
    </citation>
    <scope>NUCLEOTIDE SEQUENCE [LARGE SCALE GENOMIC DNA]</scope>
    <source>
        <strain evidence="10 11">DSM 3852</strain>
    </source>
</reference>
<keyword evidence="5 8" id="KW-1133">Transmembrane helix</keyword>
<feature type="transmembrane region" description="Helical" evidence="8">
    <location>
        <begin position="285"/>
        <end position="303"/>
    </location>
</feature>
<feature type="transmembrane region" description="Helical" evidence="8">
    <location>
        <begin position="195"/>
        <end position="218"/>
    </location>
</feature>
<comment type="subcellular location">
    <subcellularLocation>
        <location evidence="1">Membrane</location>
        <topology evidence="1">Multi-pass membrane protein</topology>
    </subcellularLocation>
</comment>
<evidence type="ECO:0000256" key="4">
    <source>
        <dbReference type="ARBA" id="ARBA00022801"/>
    </source>
</evidence>
<dbReference type="RefSeq" id="WP_129352001.1">
    <property type="nucleotide sequence ID" value="NZ_CP026538.1"/>
</dbReference>
<evidence type="ECO:0000256" key="5">
    <source>
        <dbReference type="ARBA" id="ARBA00022989"/>
    </source>
</evidence>
<feature type="transmembrane region" description="Helical" evidence="8">
    <location>
        <begin position="257"/>
        <end position="273"/>
    </location>
</feature>
<dbReference type="KEGG" id="dcb:C3Y92_09410"/>
<dbReference type="AlphaFoldDB" id="A0A4P6HJY5"/>
<evidence type="ECO:0000256" key="1">
    <source>
        <dbReference type="ARBA" id="ARBA00004141"/>
    </source>
</evidence>
<dbReference type="OrthoDB" id="9813074at2"/>
<evidence type="ECO:0000256" key="7">
    <source>
        <dbReference type="SAM" id="MobiDB-lite"/>
    </source>
</evidence>
<dbReference type="Proteomes" id="UP000293296">
    <property type="component" value="Chromosome"/>
</dbReference>
<organism evidence="10 11">
    <name type="scientific">Solidesulfovibrio carbinolicus</name>
    <dbReference type="NCBI Taxonomy" id="296842"/>
    <lineage>
        <taxon>Bacteria</taxon>
        <taxon>Pseudomonadati</taxon>
        <taxon>Thermodesulfobacteriota</taxon>
        <taxon>Desulfovibrionia</taxon>
        <taxon>Desulfovibrionales</taxon>
        <taxon>Desulfovibrionaceae</taxon>
        <taxon>Solidesulfovibrio</taxon>
    </lineage>
</organism>
<dbReference type="InterPro" id="IPR035952">
    <property type="entry name" value="Rhomboid-like_sf"/>
</dbReference>
<keyword evidence="6 8" id="KW-0472">Membrane</keyword>
<feature type="region of interest" description="Disordered" evidence="7">
    <location>
        <begin position="1"/>
        <end position="42"/>
    </location>
</feature>
<keyword evidence="10" id="KW-0645">Protease</keyword>
<name>A0A4P6HJY5_9BACT</name>
<gene>
    <name evidence="10" type="ORF">C3Y92_09410</name>
</gene>
<keyword evidence="4" id="KW-0378">Hydrolase</keyword>
<evidence type="ECO:0000256" key="8">
    <source>
        <dbReference type="SAM" id="Phobius"/>
    </source>
</evidence>
<evidence type="ECO:0000259" key="9">
    <source>
        <dbReference type="Pfam" id="PF01694"/>
    </source>
</evidence>